<evidence type="ECO:0000256" key="7">
    <source>
        <dbReference type="RuleBase" id="RU361203"/>
    </source>
</evidence>
<dbReference type="Pfam" id="PF00149">
    <property type="entry name" value="Metallophos"/>
    <property type="match status" value="1"/>
</dbReference>
<dbReference type="EMBL" id="JAAARO010000021">
    <property type="protein sequence ID" value="KAF5728080.1"/>
    <property type="molecule type" value="Genomic_DNA"/>
</dbReference>
<dbReference type="GO" id="GO:0046872">
    <property type="term" value="F:metal ion binding"/>
    <property type="evidence" value="ECO:0007669"/>
    <property type="project" value="InterPro"/>
</dbReference>
<evidence type="ECO:0000313" key="10">
    <source>
        <dbReference type="EMBL" id="KAF5728080.1"/>
    </source>
</evidence>
<dbReference type="CDD" id="cd00839">
    <property type="entry name" value="MPP_PAPs"/>
    <property type="match status" value="1"/>
</dbReference>
<dbReference type="SUPFAM" id="SSF56300">
    <property type="entry name" value="Metallo-dependent phosphatases"/>
    <property type="match status" value="1"/>
</dbReference>
<dbReference type="InterPro" id="IPR008963">
    <property type="entry name" value="Purple_acid_Pase-like_N"/>
</dbReference>
<evidence type="ECO:0000256" key="1">
    <source>
        <dbReference type="ARBA" id="ARBA00001962"/>
    </source>
</evidence>
<keyword evidence="4 7" id="KW-0732">Signal</keyword>
<dbReference type="InterPro" id="IPR040974">
    <property type="entry name" value="Fn3_PAP"/>
</dbReference>
<comment type="similarity">
    <text evidence="2 7">Belongs to the metallophosphoesterase superfamily. Purple acid phosphatase family.</text>
</comment>
<reference evidence="10 11" key="1">
    <citation type="journal article" date="2020" name="Nat. Commun.">
        <title>Genome of Tripterygium wilfordii and identification of cytochrome P450 involved in triptolide biosynthesis.</title>
        <authorList>
            <person name="Tu L."/>
            <person name="Su P."/>
            <person name="Zhang Z."/>
            <person name="Gao L."/>
            <person name="Wang J."/>
            <person name="Hu T."/>
            <person name="Zhou J."/>
            <person name="Zhang Y."/>
            <person name="Zhao Y."/>
            <person name="Liu Y."/>
            <person name="Song Y."/>
            <person name="Tong Y."/>
            <person name="Lu Y."/>
            <person name="Yang J."/>
            <person name="Xu C."/>
            <person name="Jia M."/>
            <person name="Peters R.J."/>
            <person name="Huang L."/>
            <person name="Gao W."/>
        </authorList>
    </citation>
    <scope>NUCLEOTIDE SEQUENCE [LARGE SCALE GENOMIC DNA]</scope>
    <source>
        <strain evidence="11">cv. XIE 37</strain>
        <tissue evidence="10">Leaf</tissue>
    </source>
</reference>
<keyword evidence="7" id="KW-0378">Hydrolase</keyword>
<keyword evidence="6" id="KW-0325">Glycoprotein</keyword>
<dbReference type="Gene3D" id="3.60.21.10">
    <property type="match status" value="2"/>
</dbReference>
<protein>
    <recommendedName>
        <fullName evidence="7">Purple acid phosphatase</fullName>
        <ecNumber evidence="7">3.1.3.2</ecNumber>
    </recommendedName>
</protein>
<evidence type="ECO:0000313" key="11">
    <source>
        <dbReference type="Proteomes" id="UP000593562"/>
    </source>
</evidence>
<dbReference type="PANTHER" id="PTHR45778:SF3">
    <property type="entry name" value="PURPLE ACID PHOSPHATASE"/>
    <property type="match status" value="1"/>
</dbReference>
<comment type="caution">
    <text evidence="10">The sequence shown here is derived from an EMBL/GenBank/DDBJ whole genome shotgun (WGS) entry which is preliminary data.</text>
</comment>
<feature type="chain" id="PRO_5029934594" description="Purple acid phosphatase" evidence="7">
    <location>
        <begin position="23"/>
        <end position="524"/>
    </location>
</feature>
<dbReference type="InterPro" id="IPR004843">
    <property type="entry name" value="Calcineurin-like_PHP"/>
</dbReference>
<sequence>MDSNGVFKILFSLMFWFHFSASYKLHPLVEKSISYHRNHTAISDFRVINRRALTECLHKTKYHQIQVVGSPADLGPDEKEEYIIVEVVVPLKPANQDWVALISPTDSNVDACRVKAESMYLQTGDTAILPLLCDYPVKAQKVTNDPDYLGCKNKDCKRKLGEKCLFWTCSAKLKFHIVNFRTKFSFVLFGGGFQTPCTLARSTKSVKFEKPNKPLHGHLSSIDSTGTSMKVTWVSGDNKPQMVHYGKENVEQEAISTFTTFTKEDMCAGWSEKIQFRTPPEAGAASKELRFLAFGDMGKAPRDKSVEHYIQPGSISVVEAMIKEVDSDKVVDSIFHIGDISYATGFLVEWDYFLHLIHPLASRVPYMTAIGNHERDYTNAGGIYQTPDSGGECGVPYEQYFPMPTAGKDKPWYSIEEANVHFTVISTEHDWKEGSEQVDLALWGHVHNYERTCNVYKKECLGSPEKVGDVDTYYLEPYTAPVHLVIGMAGFTLDEFPDAKLVNAETKETLDTFKLIKKTSSKHK</sequence>
<evidence type="ECO:0000256" key="4">
    <source>
        <dbReference type="ARBA" id="ARBA00022729"/>
    </source>
</evidence>
<dbReference type="InterPro" id="IPR041792">
    <property type="entry name" value="MPP_PAP"/>
</dbReference>
<keyword evidence="11" id="KW-1185">Reference proteome</keyword>
<dbReference type="EC" id="3.1.3.2" evidence="7"/>
<evidence type="ECO:0000256" key="3">
    <source>
        <dbReference type="ARBA" id="ARBA00011738"/>
    </source>
</evidence>
<proteinExistence type="inferred from homology"/>
<comment type="subunit">
    <text evidence="3">Homodimer.</text>
</comment>
<comment type="catalytic activity">
    <reaction evidence="7">
        <text>a phosphate monoester + H2O = an alcohol + phosphate</text>
        <dbReference type="Rhea" id="RHEA:15017"/>
        <dbReference type="ChEBI" id="CHEBI:15377"/>
        <dbReference type="ChEBI" id="CHEBI:30879"/>
        <dbReference type="ChEBI" id="CHEBI:43474"/>
        <dbReference type="ChEBI" id="CHEBI:67140"/>
        <dbReference type="EC" id="3.1.3.2"/>
    </reaction>
</comment>
<feature type="domain" description="Purple acid phosphatase Fn3-like" evidence="9">
    <location>
        <begin position="77"/>
        <end position="208"/>
    </location>
</feature>
<dbReference type="Pfam" id="PF17808">
    <property type="entry name" value="fn3_PAP"/>
    <property type="match status" value="1"/>
</dbReference>
<dbReference type="Proteomes" id="UP000593562">
    <property type="component" value="Unassembled WGS sequence"/>
</dbReference>
<evidence type="ECO:0000256" key="5">
    <source>
        <dbReference type="ARBA" id="ARBA00022833"/>
    </source>
</evidence>
<dbReference type="SUPFAM" id="SSF49363">
    <property type="entry name" value="Purple acid phosphatase, N-terminal domain"/>
    <property type="match status" value="1"/>
</dbReference>
<evidence type="ECO:0000256" key="6">
    <source>
        <dbReference type="ARBA" id="ARBA00023180"/>
    </source>
</evidence>
<keyword evidence="5" id="KW-0862">Zinc</keyword>
<gene>
    <name evidence="10" type="ORF">HS088_TW21G00223</name>
</gene>
<feature type="signal peptide" evidence="7">
    <location>
        <begin position="1"/>
        <end position="22"/>
    </location>
</feature>
<comment type="cofactor">
    <cofactor evidence="1">
        <name>Fe cation</name>
        <dbReference type="ChEBI" id="CHEBI:24875"/>
    </cofactor>
</comment>
<feature type="domain" description="Calcineurin-like phosphoesterase" evidence="8">
    <location>
        <begin position="289"/>
        <end position="447"/>
    </location>
</feature>
<dbReference type="InterPro" id="IPR029052">
    <property type="entry name" value="Metallo-depent_PP-like"/>
</dbReference>
<evidence type="ECO:0000259" key="9">
    <source>
        <dbReference type="Pfam" id="PF17808"/>
    </source>
</evidence>
<dbReference type="InParanoid" id="A0A7J7C1Q2"/>
<evidence type="ECO:0000259" key="8">
    <source>
        <dbReference type="Pfam" id="PF00149"/>
    </source>
</evidence>
<name>A0A7J7C1Q2_TRIWF</name>
<dbReference type="PANTHER" id="PTHR45778">
    <property type="entry name" value="PURPLE ACID PHOSPHATASE-RELATED"/>
    <property type="match status" value="1"/>
</dbReference>
<evidence type="ECO:0000256" key="2">
    <source>
        <dbReference type="ARBA" id="ARBA00008723"/>
    </source>
</evidence>
<dbReference type="GO" id="GO:0003993">
    <property type="term" value="F:acid phosphatase activity"/>
    <property type="evidence" value="ECO:0007669"/>
    <property type="project" value="UniProtKB-EC"/>
</dbReference>
<accession>A0A7J7C1Q2</accession>
<organism evidence="10 11">
    <name type="scientific">Tripterygium wilfordii</name>
    <name type="common">Thunder God vine</name>
    <dbReference type="NCBI Taxonomy" id="458696"/>
    <lineage>
        <taxon>Eukaryota</taxon>
        <taxon>Viridiplantae</taxon>
        <taxon>Streptophyta</taxon>
        <taxon>Embryophyta</taxon>
        <taxon>Tracheophyta</taxon>
        <taxon>Spermatophyta</taxon>
        <taxon>Magnoliopsida</taxon>
        <taxon>eudicotyledons</taxon>
        <taxon>Gunneridae</taxon>
        <taxon>Pentapetalae</taxon>
        <taxon>rosids</taxon>
        <taxon>fabids</taxon>
        <taxon>Celastrales</taxon>
        <taxon>Celastraceae</taxon>
        <taxon>Tripterygium</taxon>
    </lineage>
</organism>
<dbReference type="AlphaFoldDB" id="A0A7J7C1Q2"/>